<dbReference type="SUPFAM" id="SSF55874">
    <property type="entry name" value="ATPase domain of HSP90 chaperone/DNA topoisomerase II/histidine kinase"/>
    <property type="match status" value="1"/>
</dbReference>
<protein>
    <recommendedName>
        <fullName evidence="3">histidine kinase</fullName>
        <ecNumber evidence="3">2.7.13.3</ecNumber>
    </recommendedName>
</protein>
<comment type="caution">
    <text evidence="11">The sequence shown here is derived from an EMBL/GenBank/DDBJ whole genome shotgun (WGS) entry which is preliminary data.</text>
</comment>
<keyword evidence="8" id="KW-0472">Membrane</keyword>
<feature type="domain" description="Histidine kinase" evidence="9">
    <location>
        <begin position="282"/>
        <end position="480"/>
    </location>
</feature>
<comment type="subcellular location">
    <subcellularLocation>
        <location evidence="2">Membrane</location>
    </subcellularLocation>
</comment>
<keyword evidence="7" id="KW-0902">Two-component regulatory system</keyword>
<evidence type="ECO:0000256" key="4">
    <source>
        <dbReference type="ARBA" id="ARBA00022553"/>
    </source>
</evidence>
<accession>A0A9D1A526</accession>
<dbReference type="SUPFAM" id="SSF47384">
    <property type="entry name" value="Homodimeric domain of signal transducing histidine kinase"/>
    <property type="match status" value="1"/>
</dbReference>
<comment type="catalytic activity">
    <reaction evidence="1">
        <text>ATP + protein L-histidine = ADP + protein N-phospho-L-histidine.</text>
        <dbReference type="EC" id="2.7.13.3"/>
    </reaction>
</comment>
<dbReference type="Pfam" id="PF00512">
    <property type="entry name" value="HisKA"/>
    <property type="match status" value="1"/>
</dbReference>
<dbReference type="CDD" id="cd06225">
    <property type="entry name" value="HAMP"/>
    <property type="match status" value="1"/>
</dbReference>
<keyword evidence="8" id="KW-1133">Transmembrane helix</keyword>
<evidence type="ECO:0000256" key="7">
    <source>
        <dbReference type="ARBA" id="ARBA00023012"/>
    </source>
</evidence>
<dbReference type="InterPro" id="IPR003660">
    <property type="entry name" value="HAMP_dom"/>
</dbReference>
<name>A0A9D1A526_9FIRM</name>
<evidence type="ECO:0000313" key="11">
    <source>
        <dbReference type="EMBL" id="HIR05797.1"/>
    </source>
</evidence>
<proteinExistence type="predicted"/>
<dbReference type="EC" id="2.7.13.3" evidence="3"/>
<dbReference type="PANTHER" id="PTHR43711">
    <property type="entry name" value="TWO-COMPONENT HISTIDINE KINASE"/>
    <property type="match status" value="1"/>
</dbReference>
<dbReference type="SMART" id="SM00388">
    <property type="entry name" value="HisKA"/>
    <property type="match status" value="1"/>
</dbReference>
<dbReference type="Gene3D" id="1.10.287.130">
    <property type="match status" value="1"/>
</dbReference>
<evidence type="ECO:0000256" key="1">
    <source>
        <dbReference type="ARBA" id="ARBA00000085"/>
    </source>
</evidence>
<dbReference type="FunFam" id="1.10.287.130:FF:000001">
    <property type="entry name" value="Two-component sensor histidine kinase"/>
    <property type="match status" value="1"/>
</dbReference>
<dbReference type="PROSITE" id="PS50885">
    <property type="entry name" value="HAMP"/>
    <property type="match status" value="1"/>
</dbReference>
<keyword evidence="5" id="KW-0808">Transferase</keyword>
<dbReference type="CDD" id="cd00082">
    <property type="entry name" value="HisKA"/>
    <property type="match status" value="1"/>
</dbReference>
<evidence type="ECO:0000256" key="2">
    <source>
        <dbReference type="ARBA" id="ARBA00004370"/>
    </source>
</evidence>
<evidence type="ECO:0000259" key="9">
    <source>
        <dbReference type="PROSITE" id="PS50109"/>
    </source>
</evidence>
<evidence type="ECO:0000259" key="10">
    <source>
        <dbReference type="PROSITE" id="PS50885"/>
    </source>
</evidence>
<dbReference type="SMART" id="SM00304">
    <property type="entry name" value="HAMP"/>
    <property type="match status" value="1"/>
</dbReference>
<dbReference type="Gene3D" id="3.30.565.10">
    <property type="entry name" value="Histidine kinase-like ATPase, C-terminal domain"/>
    <property type="match status" value="1"/>
</dbReference>
<sequence length="503" mass="56353">MNIMKKILKTNSTKQTETVSSAHQKRLFFKPTLALQLWGMMMSLVLLTIAFFWIGQILFLERNYAEATLASAMERLKPVMEELTNSDLSEDSEFLPFLSRITNGTLFLVSDDGDLLEIYSSGHVLEQESDDPENHLWEDVLHNKVSENLAKRWPFNMLLEEGGRTIAILMGFPVTYEQSNASLILYNSLDLGSVLHLNRRQLIAMSVFLTLSAAGLAAIFSRHFTKPILAIKDTVDRLADNDFSARASVRRKDELGALSASVGLLGQALSRIDVLRKELIANVSHELRSPLSVIAGYAEMVRDIHWNDKEQREEDLNLIIQEANRMSEMVTDILDYSQLQSGYIQIRTEPCDLCALTEGEITACSARASKYGIRIMFQPAVSPLPVKADSLKMSQVLRNLLYNAINHTPEHGLITVTLNTDGDDFRLSVSNPGEPIPEEDRAIIWERYQRSQHQSGRHMGTGIGLSIVSTILNAHGMTYGVDCENGQTIFWFEGLKLSGDGSE</sequence>
<dbReference type="InterPro" id="IPR005467">
    <property type="entry name" value="His_kinase_dom"/>
</dbReference>
<dbReference type="Gene3D" id="6.10.340.10">
    <property type="match status" value="1"/>
</dbReference>
<feature type="domain" description="HAMP" evidence="10">
    <location>
        <begin position="222"/>
        <end position="274"/>
    </location>
</feature>
<dbReference type="Pfam" id="PF02518">
    <property type="entry name" value="HATPase_c"/>
    <property type="match status" value="1"/>
</dbReference>
<dbReference type="SUPFAM" id="SSF158472">
    <property type="entry name" value="HAMP domain-like"/>
    <property type="match status" value="1"/>
</dbReference>
<dbReference type="InterPro" id="IPR050736">
    <property type="entry name" value="Sensor_HK_Regulatory"/>
</dbReference>
<gene>
    <name evidence="11" type="ORF">IAB28_07505</name>
</gene>
<evidence type="ECO:0000256" key="5">
    <source>
        <dbReference type="ARBA" id="ARBA00022679"/>
    </source>
</evidence>
<organism evidence="11 12">
    <name type="scientific">Candidatus Copromonas faecavium</name>
    <name type="common">nom. illeg.</name>
    <dbReference type="NCBI Taxonomy" id="2840740"/>
    <lineage>
        <taxon>Bacteria</taxon>
        <taxon>Bacillati</taxon>
        <taxon>Bacillota</taxon>
        <taxon>Clostridia</taxon>
        <taxon>Lachnospirales</taxon>
        <taxon>Lachnospiraceae</taxon>
        <taxon>Candidatus Copromonas (nom. illeg.)</taxon>
    </lineage>
</organism>
<dbReference type="InterPro" id="IPR003661">
    <property type="entry name" value="HisK_dim/P_dom"/>
</dbReference>
<dbReference type="SMART" id="SM00387">
    <property type="entry name" value="HATPase_c"/>
    <property type="match status" value="1"/>
</dbReference>
<evidence type="ECO:0000256" key="8">
    <source>
        <dbReference type="SAM" id="Phobius"/>
    </source>
</evidence>
<dbReference type="AlphaFoldDB" id="A0A9D1A526"/>
<dbReference type="PANTHER" id="PTHR43711:SF1">
    <property type="entry name" value="HISTIDINE KINASE 1"/>
    <property type="match status" value="1"/>
</dbReference>
<reference evidence="11" key="2">
    <citation type="journal article" date="2021" name="PeerJ">
        <title>Extensive microbial diversity within the chicken gut microbiome revealed by metagenomics and culture.</title>
        <authorList>
            <person name="Gilroy R."/>
            <person name="Ravi A."/>
            <person name="Getino M."/>
            <person name="Pursley I."/>
            <person name="Horton D.L."/>
            <person name="Alikhan N.F."/>
            <person name="Baker D."/>
            <person name="Gharbi K."/>
            <person name="Hall N."/>
            <person name="Watson M."/>
            <person name="Adriaenssens E.M."/>
            <person name="Foster-Nyarko E."/>
            <person name="Jarju S."/>
            <person name="Secka A."/>
            <person name="Antonio M."/>
            <person name="Oren A."/>
            <person name="Chaudhuri R.R."/>
            <person name="La Ragione R."/>
            <person name="Hildebrand F."/>
            <person name="Pallen M.J."/>
        </authorList>
    </citation>
    <scope>NUCLEOTIDE SEQUENCE</scope>
    <source>
        <strain evidence="11">CHK180-2868</strain>
    </source>
</reference>
<dbReference type="Pfam" id="PF00672">
    <property type="entry name" value="HAMP"/>
    <property type="match status" value="1"/>
</dbReference>
<evidence type="ECO:0000256" key="3">
    <source>
        <dbReference type="ARBA" id="ARBA00012438"/>
    </source>
</evidence>
<dbReference type="EMBL" id="DVGC01000041">
    <property type="protein sequence ID" value="HIR05797.1"/>
    <property type="molecule type" value="Genomic_DNA"/>
</dbReference>
<feature type="transmembrane region" description="Helical" evidence="8">
    <location>
        <begin position="35"/>
        <end position="54"/>
    </location>
</feature>
<reference evidence="11" key="1">
    <citation type="submission" date="2020-10" db="EMBL/GenBank/DDBJ databases">
        <authorList>
            <person name="Gilroy R."/>
        </authorList>
    </citation>
    <scope>NUCLEOTIDE SEQUENCE</scope>
    <source>
        <strain evidence="11">CHK180-2868</strain>
    </source>
</reference>
<keyword evidence="8" id="KW-0812">Transmembrane</keyword>
<dbReference type="GO" id="GO:0016020">
    <property type="term" value="C:membrane"/>
    <property type="evidence" value="ECO:0007669"/>
    <property type="project" value="UniProtKB-SubCell"/>
</dbReference>
<evidence type="ECO:0000313" key="12">
    <source>
        <dbReference type="Proteomes" id="UP000824250"/>
    </source>
</evidence>
<keyword evidence="6 11" id="KW-0418">Kinase</keyword>
<keyword evidence="4" id="KW-0597">Phosphoprotein</keyword>
<dbReference type="PROSITE" id="PS50109">
    <property type="entry name" value="HIS_KIN"/>
    <property type="match status" value="1"/>
</dbReference>
<dbReference type="Proteomes" id="UP000824250">
    <property type="component" value="Unassembled WGS sequence"/>
</dbReference>
<dbReference type="InterPro" id="IPR036097">
    <property type="entry name" value="HisK_dim/P_sf"/>
</dbReference>
<evidence type="ECO:0000256" key="6">
    <source>
        <dbReference type="ARBA" id="ARBA00022777"/>
    </source>
</evidence>
<dbReference type="GO" id="GO:0000155">
    <property type="term" value="F:phosphorelay sensor kinase activity"/>
    <property type="evidence" value="ECO:0007669"/>
    <property type="project" value="InterPro"/>
</dbReference>
<dbReference type="InterPro" id="IPR036890">
    <property type="entry name" value="HATPase_C_sf"/>
</dbReference>
<dbReference type="InterPro" id="IPR003594">
    <property type="entry name" value="HATPase_dom"/>
</dbReference>